<comment type="caution">
    <text evidence="1">The sequence shown here is derived from an EMBL/GenBank/DDBJ whole genome shotgun (WGS) entry which is preliminary data.</text>
</comment>
<organism evidence="1 2">
    <name type="scientific">Ditylenchus destructor</name>
    <dbReference type="NCBI Taxonomy" id="166010"/>
    <lineage>
        <taxon>Eukaryota</taxon>
        <taxon>Metazoa</taxon>
        <taxon>Ecdysozoa</taxon>
        <taxon>Nematoda</taxon>
        <taxon>Chromadorea</taxon>
        <taxon>Rhabditida</taxon>
        <taxon>Tylenchina</taxon>
        <taxon>Tylenchomorpha</taxon>
        <taxon>Sphaerularioidea</taxon>
        <taxon>Anguinidae</taxon>
        <taxon>Anguininae</taxon>
        <taxon>Ditylenchus</taxon>
    </lineage>
</organism>
<dbReference type="AlphaFoldDB" id="A0AAD4N523"/>
<name>A0AAD4N523_9BILA</name>
<dbReference type="EMBL" id="JAKKPZ010000008">
    <property type="protein sequence ID" value="KAI1718272.1"/>
    <property type="molecule type" value="Genomic_DNA"/>
</dbReference>
<evidence type="ECO:0000313" key="1">
    <source>
        <dbReference type="EMBL" id="KAI1718272.1"/>
    </source>
</evidence>
<keyword evidence="2" id="KW-1185">Reference proteome</keyword>
<accession>A0AAD4N523</accession>
<dbReference type="Proteomes" id="UP001201812">
    <property type="component" value="Unassembled WGS sequence"/>
</dbReference>
<gene>
    <name evidence="1" type="ORF">DdX_06692</name>
</gene>
<sequence length="185" mass="21246">MDANLVERESVSSSIIDLHQLAKIFINDFDTEYREVGYLSHASPYMDSITSMKVINRNVSSDSVHSKSPIHDMSGVFFLAETRFCDTNLVKLDINDNHFFRFKSSSGESAQRAFEMVYGSGLIVEIFYTHDFNFDLEEDKVWTTKVTSRERNPVIGHCTSCEHCNVHYPGFHKNPRLKKVPQGRL</sequence>
<reference evidence="1" key="1">
    <citation type="submission" date="2022-01" db="EMBL/GenBank/DDBJ databases">
        <title>Genome Sequence Resource for Two Populations of Ditylenchus destructor, the Migratory Endoparasitic Phytonematode.</title>
        <authorList>
            <person name="Zhang H."/>
            <person name="Lin R."/>
            <person name="Xie B."/>
        </authorList>
    </citation>
    <scope>NUCLEOTIDE SEQUENCE</scope>
    <source>
        <strain evidence="1">BazhouSP</strain>
    </source>
</reference>
<protein>
    <submittedName>
        <fullName evidence="1">Uncharacterized protein</fullName>
    </submittedName>
</protein>
<evidence type="ECO:0000313" key="2">
    <source>
        <dbReference type="Proteomes" id="UP001201812"/>
    </source>
</evidence>
<proteinExistence type="predicted"/>